<evidence type="ECO:0000259" key="2">
    <source>
        <dbReference type="Pfam" id="PF01425"/>
    </source>
</evidence>
<organism evidence="3 4">
    <name type="scientific">Exophiala bonariae</name>
    <dbReference type="NCBI Taxonomy" id="1690606"/>
    <lineage>
        <taxon>Eukaryota</taxon>
        <taxon>Fungi</taxon>
        <taxon>Dikarya</taxon>
        <taxon>Ascomycota</taxon>
        <taxon>Pezizomycotina</taxon>
        <taxon>Eurotiomycetes</taxon>
        <taxon>Chaetothyriomycetidae</taxon>
        <taxon>Chaetothyriales</taxon>
        <taxon>Herpotrichiellaceae</taxon>
        <taxon>Exophiala</taxon>
    </lineage>
</organism>
<gene>
    <name evidence="3" type="ORF">LTR84_004842</name>
</gene>
<accession>A0AAV9NNH6</accession>
<dbReference type="AlphaFoldDB" id="A0AAV9NNH6"/>
<keyword evidence="1" id="KW-0732">Signal</keyword>
<evidence type="ECO:0000256" key="1">
    <source>
        <dbReference type="SAM" id="SignalP"/>
    </source>
</evidence>
<evidence type="ECO:0000313" key="4">
    <source>
        <dbReference type="Proteomes" id="UP001358417"/>
    </source>
</evidence>
<keyword evidence="4" id="KW-1185">Reference proteome</keyword>
<dbReference type="InterPro" id="IPR036928">
    <property type="entry name" value="AS_sf"/>
</dbReference>
<dbReference type="SUPFAM" id="SSF75304">
    <property type="entry name" value="Amidase signature (AS) enzymes"/>
    <property type="match status" value="1"/>
</dbReference>
<proteinExistence type="predicted"/>
<name>A0AAV9NNH6_9EURO</name>
<dbReference type="InterPro" id="IPR023631">
    <property type="entry name" value="Amidase_dom"/>
</dbReference>
<dbReference type="PANTHER" id="PTHR42678:SF34">
    <property type="entry name" value="OS04G0183300 PROTEIN"/>
    <property type="match status" value="1"/>
</dbReference>
<feature type="chain" id="PRO_5043429440" description="Amidase domain-containing protein" evidence="1">
    <location>
        <begin position="28"/>
        <end position="592"/>
    </location>
</feature>
<feature type="signal peptide" evidence="1">
    <location>
        <begin position="1"/>
        <end position="27"/>
    </location>
</feature>
<dbReference type="Proteomes" id="UP001358417">
    <property type="component" value="Unassembled WGS sequence"/>
</dbReference>
<dbReference type="PANTHER" id="PTHR42678">
    <property type="entry name" value="AMIDASE"/>
    <property type="match status" value="1"/>
</dbReference>
<evidence type="ECO:0000313" key="3">
    <source>
        <dbReference type="EMBL" id="KAK5062767.1"/>
    </source>
</evidence>
<protein>
    <recommendedName>
        <fullName evidence="2">Amidase domain-containing protein</fullName>
    </recommendedName>
</protein>
<dbReference type="EMBL" id="JAVRRD010000002">
    <property type="protein sequence ID" value="KAK5062767.1"/>
    <property type="molecule type" value="Genomic_DNA"/>
</dbReference>
<dbReference type="RefSeq" id="XP_064711039.1">
    <property type="nucleotide sequence ID" value="XM_064848415.1"/>
</dbReference>
<comment type="caution">
    <text evidence="3">The sequence shown here is derived from an EMBL/GenBank/DDBJ whole genome shotgun (WGS) entry which is preliminary data.</text>
</comment>
<reference evidence="3 4" key="1">
    <citation type="submission" date="2023-08" db="EMBL/GenBank/DDBJ databases">
        <title>Black Yeasts Isolated from many extreme environments.</title>
        <authorList>
            <person name="Coleine C."/>
            <person name="Stajich J.E."/>
            <person name="Selbmann L."/>
        </authorList>
    </citation>
    <scope>NUCLEOTIDE SEQUENCE [LARGE SCALE GENOMIC DNA]</scope>
    <source>
        <strain evidence="3 4">CCFEE 5792</strain>
    </source>
</reference>
<dbReference type="Gene3D" id="3.90.1300.10">
    <property type="entry name" value="Amidase signature (AS) domain"/>
    <property type="match status" value="1"/>
</dbReference>
<sequence>MLKLLSRGLLVFTSLITIQLLVSLSQGLISSPSDKAGGETIVEDQSVDRVRMIQEYLSSDSSLDRIDVLTATAHELQDLLTNGSVSSVDLVHIYLRQIESHNHKGLKLNAVISVAPIDLLIENAKALDRERAAGNVRSPLHGIPILVKDNIVTDSALGMDTTSGSFAFRGVKTKKNSPVVDRLVKAGLIIIGKANLSEWAGHKGYCLTTGWSAVGGQTQSPYVEGGVRAGDKFIGHSTPCGSSSGNAVGLAAGFSPLSLGTETDGSVLQPAGRASVYALKATVGVIPTDGTSPSGPFSDSLGPMAKDPEDLASLMGILMETNFSTSLTDSWKGQRVAFVNPDDWELGAFVCNRDEDLLVKQRSELRAQIDKIEKDGAKVVRDVNVAKTFDLEFEGKCGLEAIWDYEFPGALAKFFDFYQDSSIKTLQDLIQFNNDHPDLELPKGKIVVSIITALHANLFPNLDQANPQGLLTDALEPGYSKDQYEKAKAYIRGEGKATFDSIFLEQGVDVVAGPLDGRIVSTAACAGYPACVVPLGYAPNTYGRAYGVTAVAAAGGEGKLIEFMSAWAASNPGLWQPPPLVVNWDPKKSSVL</sequence>
<dbReference type="Pfam" id="PF01425">
    <property type="entry name" value="Amidase"/>
    <property type="match status" value="1"/>
</dbReference>
<feature type="domain" description="Amidase" evidence="2">
    <location>
        <begin position="89"/>
        <end position="320"/>
    </location>
</feature>
<dbReference type="GeneID" id="89973020"/>